<evidence type="ECO:0000256" key="2">
    <source>
        <dbReference type="ARBA" id="ARBA00007401"/>
    </source>
</evidence>
<protein>
    <recommendedName>
        <fullName evidence="3">beta-galactosidase</fullName>
        <ecNumber evidence="3">3.2.1.23</ecNumber>
    </recommendedName>
    <alternativeName>
        <fullName evidence="6">Lactase</fullName>
    </alternativeName>
</protein>
<feature type="domain" description="Glycosyl hydrolases family 2 sugar binding" evidence="10">
    <location>
        <begin position="52"/>
        <end position="185"/>
    </location>
</feature>
<dbReference type="Pfam" id="PF02836">
    <property type="entry name" value="Glyco_hydro_2_C"/>
    <property type="match status" value="1"/>
</dbReference>
<feature type="domain" description="Glycoside hydrolase family 2 immunoglobulin-like beta-sandwich" evidence="8">
    <location>
        <begin position="193"/>
        <end position="284"/>
    </location>
</feature>
<dbReference type="GO" id="GO:0004565">
    <property type="term" value="F:beta-galactosidase activity"/>
    <property type="evidence" value="ECO:0007669"/>
    <property type="project" value="UniProtKB-EC"/>
</dbReference>
<dbReference type="PRINTS" id="PR00132">
    <property type="entry name" value="GLHYDRLASE2"/>
</dbReference>
<dbReference type="Proteomes" id="UP000450012">
    <property type="component" value="Unassembled WGS sequence"/>
</dbReference>
<evidence type="ECO:0000313" key="12">
    <source>
        <dbReference type="EMBL" id="MYM65598.1"/>
    </source>
</evidence>
<feature type="signal peptide" evidence="7">
    <location>
        <begin position="1"/>
        <end position="18"/>
    </location>
</feature>
<evidence type="ECO:0000313" key="13">
    <source>
        <dbReference type="Proteomes" id="UP000450012"/>
    </source>
</evidence>
<dbReference type="InterPro" id="IPR008979">
    <property type="entry name" value="Galactose-bd-like_sf"/>
</dbReference>
<reference evidence="12 13" key="1">
    <citation type="submission" date="2019-12" db="EMBL/GenBank/DDBJ databases">
        <title>Novel species isolated from a subtropical stream in China.</title>
        <authorList>
            <person name="Lu H."/>
        </authorList>
    </citation>
    <scope>NUCLEOTIDE SEQUENCE [LARGE SCALE GENOMIC DNA]</scope>
    <source>
        <strain evidence="12 13">FT55W</strain>
    </source>
</reference>
<dbReference type="SUPFAM" id="SSF51445">
    <property type="entry name" value="(Trans)glycosidases"/>
    <property type="match status" value="1"/>
</dbReference>
<dbReference type="InterPro" id="IPR006104">
    <property type="entry name" value="Glyco_hydro_2_N"/>
</dbReference>
<gene>
    <name evidence="12" type="ORF">GTP45_01950</name>
</gene>
<feature type="domain" description="Glycoside hydrolase family 2 catalytic" evidence="9">
    <location>
        <begin position="293"/>
        <end position="414"/>
    </location>
</feature>
<dbReference type="PANTHER" id="PTHR46323:SF2">
    <property type="entry name" value="BETA-GALACTOSIDASE"/>
    <property type="match status" value="1"/>
</dbReference>
<dbReference type="InterPro" id="IPR004199">
    <property type="entry name" value="B-gal_small/dom_5"/>
</dbReference>
<dbReference type="InterPro" id="IPR017853">
    <property type="entry name" value="GH"/>
</dbReference>
<dbReference type="Pfam" id="PF02837">
    <property type="entry name" value="Glyco_hydro_2_N"/>
    <property type="match status" value="1"/>
</dbReference>
<evidence type="ECO:0000259" key="8">
    <source>
        <dbReference type="Pfam" id="PF00703"/>
    </source>
</evidence>
<dbReference type="InterPro" id="IPR006102">
    <property type="entry name" value="Ig-like_GH2"/>
</dbReference>
<dbReference type="GO" id="GO:0009341">
    <property type="term" value="C:beta-galactosidase complex"/>
    <property type="evidence" value="ECO:0007669"/>
    <property type="project" value="InterPro"/>
</dbReference>
<comment type="catalytic activity">
    <reaction evidence="1">
        <text>Hydrolysis of terminal non-reducing beta-D-galactose residues in beta-D-galactosides.</text>
        <dbReference type="EC" id="3.2.1.23"/>
    </reaction>
</comment>
<dbReference type="SUPFAM" id="SSF74650">
    <property type="entry name" value="Galactose mutarotase-like"/>
    <property type="match status" value="1"/>
</dbReference>
<evidence type="ECO:0000256" key="5">
    <source>
        <dbReference type="ARBA" id="ARBA00023295"/>
    </source>
</evidence>
<name>A0A7X4GLG4_9BURK</name>
<comment type="caution">
    <text evidence="12">The sequence shown here is derived from an EMBL/GenBank/DDBJ whole genome shotgun (WGS) entry which is preliminary data.</text>
</comment>
<dbReference type="RefSeq" id="WP_161012194.1">
    <property type="nucleotide sequence ID" value="NZ_WWCK01000001.1"/>
</dbReference>
<dbReference type="EC" id="3.2.1.23" evidence="3"/>
<dbReference type="GO" id="GO:0005990">
    <property type="term" value="P:lactose catabolic process"/>
    <property type="evidence" value="ECO:0007669"/>
    <property type="project" value="TreeGrafter"/>
</dbReference>
<evidence type="ECO:0000259" key="11">
    <source>
        <dbReference type="Pfam" id="PF02929"/>
    </source>
</evidence>
<feature type="chain" id="PRO_5031097080" description="beta-galactosidase" evidence="7">
    <location>
        <begin position="19"/>
        <end position="936"/>
    </location>
</feature>
<dbReference type="SUPFAM" id="SSF49303">
    <property type="entry name" value="beta-Galactosidase/glucuronidase domain"/>
    <property type="match status" value="2"/>
</dbReference>
<evidence type="ECO:0000256" key="1">
    <source>
        <dbReference type="ARBA" id="ARBA00001412"/>
    </source>
</evidence>
<keyword evidence="4 12" id="KW-0378">Hydrolase</keyword>
<evidence type="ECO:0000256" key="4">
    <source>
        <dbReference type="ARBA" id="ARBA00022801"/>
    </source>
</evidence>
<dbReference type="InterPro" id="IPR006101">
    <property type="entry name" value="Glyco_hydro_2"/>
</dbReference>
<evidence type="ECO:0000259" key="9">
    <source>
        <dbReference type="Pfam" id="PF02836"/>
    </source>
</evidence>
<dbReference type="Gene3D" id="2.70.98.10">
    <property type="match status" value="1"/>
</dbReference>
<dbReference type="GO" id="GO:0030246">
    <property type="term" value="F:carbohydrate binding"/>
    <property type="evidence" value="ECO:0007669"/>
    <property type="project" value="InterPro"/>
</dbReference>
<dbReference type="AlphaFoldDB" id="A0A7X4GLG4"/>
<keyword evidence="7" id="KW-0732">Signal</keyword>
<proteinExistence type="inferred from homology"/>
<dbReference type="Gene3D" id="2.60.40.10">
    <property type="entry name" value="Immunoglobulins"/>
    <property type="match status" value="2"/>
</dbReference>
<keyword evidence="13" id="KW-1185">Reference proteome</keyword>
<dbReference type="InterPro" id="IPR006103">
    <property type="entry name" value="Glyco_hydro_2_cat"/>
</dbReference>
<dbReference type="Gene3D" id="2.60.120.260">
    <property type="entry name" value="Galactose-binding domain-like"/>
    <property type="match status" value="1"/>
</dbReference>
<dbReference type="InterPro" id="IPR013783">
    <property type="entry name" value="Ig-like_fold"/>
</dbReference>
<dbReference type="PANTHER" id="PTHR46323">
    <property type="entry name" value="BETA-GALACTOSIDASE"/>
    <property type="match status" value="1"/>
</dbReference>
<feature type="domain" description="Beta galactosidase small chain/" evidence="11">
    <location>
        <begin position="725"/>
        <end position="840"/>
    </location>
</feature>
<dbReference type="InterPro" id="IPR050347">
    <property type="entry name" value="Bact_Beta-galactosidase"/>
</dbReference>
<evidence type="ECO:0000259" key="10">
    <source>
        <dbReference type="Pfam" id="PF02837"/>
    </source>
</evidence>
<dbReference type="Pfam" id="PF00703">
    <property type="entry name" value="Glyco_hydro_2"/>
    <property type="match status" value="1"/>
</dbReference>
<dbReference type="EMBL" id="WWCK01000001">
    <property type="protein sequence ID" value="MYM65598.1"/>
    <property type="molecule type" value="Genomic_DNA"/>
</dbReference>
<dbReference type="SUPFAM" id="SSF49785">
    <property type="entry name" value="Galactose-binding domain-like"/>
    <property type="match status" value="1"/>
</dbReference>
<comment type="similarity">
    <text evidence="2">Belongs to the glycosyl hydrolase 2 family.</text>
</comment>
<dbReference type="InterPro" id="IPR011013">
    <property type="entry name" value="Gal_mutarotase_sf_dom"/>
</dbReference>
<keyword evidence="5" id="KW-0326">Glycosidase</keyword>
<dbReference type="Pfam" id="PF02929">
    <property type="entry name" value="Bgal_small_N"/>
    <property type="match status" value="1"/>
</dbReference>
<dbReference type="Gene3D" id="3.20.20.80">
    <property type="entry name" value="Glycosidases"/>
    <property type="match status" value="1"/>
</dbReference>
<evidence type="ECO:0000256" key="3">
    <source>
        <dbReference type="ARBA" id="ARBA00012756"/>
    </source>
</evidence>
<dbReference type="InterPro" id="IPR036156">
    <property type="entry name" value="Beta-gal/glucu_dom_sf"/>
</dbReference>
<evidence type="ECO:0000256" key="6">
    <source>
        <dbReference type="ARBA" id="ARBA00032230"/>
    </source>
</evidence>
<evidence type="ECO:0000256" key="7">
    <source>
        <dbReference type="SAM" id="SignalP"/>
    </source>
</evidence>
<dbReference type="InterPro" id="IPR014718">
    <property type="entry name" value="GH-type_carb-bd"/>
</dbReference>
<sequence>MRWLLSAFLLALSSQCLADPTQIQYLSGTDKDHRVEWDFQVNGGRNAGAWKKIPVPSNWEMEGFGTYRYYNDWQKDPAPDSMGVYRHQFNVPATWRGKQIEIVFGAAMTDTLVKINGLPAGPVHQGGFYEFRYDVTRLLKPGESNQLEVTVNRYSANESVNRAERSADFWLFSGIYRPVWLEAKPLANIERISLDARHTGEFNADVFLAGERNGKVSARVTTLSGASLGKEISAEVVDGKVHLRGRVDRIVPWSAENPQRYQVRFQLLNGGKTVHEVSKIIGFRTIELRPRDGVYVNGRKVRLKGSNRHSIWPTSGRTTSKALSYQDAKLMKEMNMNAVRMSHYPPDPHFLDVADEVGLYVIDELTGWQKAYDTDVSTPLVKELVKRDQHHPSILFWANGNEGGFNRDLDRLFANWDVQKRPVIHPWENFGGIYTAHYPTYNCCATSLFNGRDVFMPTEFLHGLYDGGAGASLNDWWRAMLANPLSAGGFIWAFADEGIVRDDRGGAIDVAGNLAPDGIVGPYREKEGSFFAVKKIWSPVYLPLSEMASLPPSFDGAITLENRYDFSNLNQLKFSWQLVRFGADAGHTVVAQGRAKAPDAAAGMRGVTSIALPRDWSKQDALYFTAIDRDGREIYTWSWMIASPQQVAERIAVDAAVASGQTAPATLTELADSYRLRAGALSAIIDKSTGYLRELKQGDIISPLTNGPRLVAGKAELKRIQAERDGNDVVVSAEYTGNLREVKWRLNAAGKLSVNYGYQMEGSRYVDALGVTFDYPESEVKSMRWLGRGPYRVWKNRTQGVEFDVWQKDYNDTVTGLSWNYPEFKGFHDKVYWATLVTKNLPITFINHADDIALRVFTPKEASGEGSEPKGTHMDFPPGDISFLNAILPVGTKFNPPGELGPSAQQARTPNLGIWLENTIDIVIGEATSGSGASTR</sequence>
<organism evidence="12 13">
    <name type="scientific">Duganella rivi</name>
    <dbReference type="NCBI Taxonomy" id="2666083"/>
    <lineage>
        <taxon>Bacteria</taxon>
        <taxon>Pseudomonadati</taxon>
        <taxon>Pseudomonadota</taxon>
        <taxon>Betaproteobacteria</taxon>
        <taxon>Burkholderiales</taxon>
        <taxon>Oxalobacteraceae</taxon>
        <taxon>Telluria group</taxon>
        <taxon>Duganella</taxon>
    </lineage>
</organism>
<accession>A0A7X4GLG4</accession>